<dbReference type="GeneID" id="91105192"/>
<gene>
    <name evidence="2" type="ORF">V865_006391</name>
</gene>
<accession>A0AAX4KRW6</accession>
<proteinExistence type="predicted"/>
<evidence type="ECO:0000256" key="1">
    <source>
        <dbReference type="SAM" id="MobiDB-lite"/>
    </source>
</evidence>
<dbReference type="KEGG" id="ker:91105192"/>
<reference evidence="2 3" key="1">
    <citation type="submission" date="2024-01" db="EMBL/GenBank/DDBJ databases">
        <title>Comparative genomics of Cryptococcus and Kwoniella reveals pathogenesis evolution and contrasting modes of karyotype evolution via chromosome fusion or intercentromeric recombination.</title>
        <authorList>
            <person name="Coelho M.A."/>
            <person name="David-Palma M."/>
            <person name="Shea T."/>
            <person name="Bowers K."/>
            <person name="McGinley-Smith S."/>
            <person name="Mohammad A.W."/>
            <person name="Gnirke A."/>
            <person name="Yurkov A.M."/>
            <person name="Nowrousian M."/>
            <person name="Sun S."/>
            <person name="Cuomo C.A."/>
            <person name="Heitman J."/>
        </authorList>
    </citation>
    <scope>NUCLEOTIDE SEQUENCE [LARGE SCALE GENOMIC DNA]</scope>
    <source>
        <strain evidence="2 3">PYCC6329</strain>
    </source>
</reference>
<name>A0AAX4KRW6_9TREE</name>
<dbReference type="EMBL" id="CP144090">
    <property type="protein sequence ID" value="WWD08280.1"/>
    <property type="molecule type" value="Genomic_DNA"/>
</dbReference>
<evidence type="ECO:0000313" key="2">
    <source>
        <dbReference type="EMBL" id="WWD08280.1"/>
    </source>
</evidence>
<feature type="region of interest" description="Disordered" evidence="1">
    <location>
        <begin position="177"/>
        <end position="197"/>
    </location>
</feature>
<dbReference type="AlphaFoldDB" id="A0AAX4KRW6"/>
<keyword evidence="3" id="KW-1185">Reference proteome</keyword>
<organism evidence="2 3">
    <name type="scientific">Kwoniella europaea PYCC6329</name>
    <dbReference type="NCBI Taxonomy" id="1423913"/>
    <lineage>
        <taxon>Eukaryota</taxon>
        <taxon>Fungi</taxon>
        <taxon>Dikarya</taxon>
        <taxon>Basidiomycota</taxon>
        <taxon>Agaricomycotina</taxon>
        <taxon>Tremellomycetes</taxon>
        <taxon>Tremellales</taxon>
        <taxon>Cryptococcaceae</taxon>
        <taxon>Kwoniella</taxon>
    </lineage>
</organism>
<evidence type="ECO:0000313" key="3">
    <source>
        <dbReference type="Proteomes" id="UP001358614"/>
    </source>
</evidence>
<sequence length="383" mass="43833">MSSNQFQDTYEDPSQRRWHQLQETLGNVSHQAYPQNFPPTFAAPPDPTLPAWNFRTDRFHRGMGSNSNSPFSEMVGNNFEGRDHLDTHPIRPNSNLRWANTEHRASSVPGSQPDLEGTAYLTHFATRSDPEGNMIDSFSFPDYRADLEGDAYLDHFAIQLETEDGDTMGDIEVKDTSSEYAPSSARHVDDETEEDLKATTEMSELNDPTKPNVLGLNENDRILLQTFSDTFFSLRSSKDPRMKDIGRGRWGGKKSILATYDQDRHHTDLKHFQTIIDGLYSGTLDKWPPIPEVKLKGLYELAINVPVDCNPSKITLVNQVESIVNKVCDTNIRNFIYPYMDYTKARGERTFTEEPSVFFPLCQRAYRRKRYCVLPTPSQEFIE</sequence>
<evidence type="ECO:0008006" key="4">
    <source>
        <dbReference type="Google" id="ProtNLM"/>
    </source>
</evidence>
<dbReference type="RefSeq" id="XP_066086247.1">
    <property type="nucleotide sequence ID" value="XM_066230150.1"/>
</dbReference>
<protein>
    <recommendedName>
        <fullName evidence="4">BTB domain-containing protein</fullName>
    </recommendedName>
</protein>
<dbReference type="Proteomes" id="UP001358614">
    <property type="component" value="Chromosome 2"/>
</dbReference>